<comment type="caution">
    <text evidence="2">The sequence shown here is derived from an EMBL/GenBank/DDBJ whole genome shotgun (WGS) entry which is preliminary data.</text>
</comment>
<feature type="signal peptide" evidence="1">
    <location>
        <begin position="1"/>
        <end position="21"/>
    </location>
</feature>
<feature type="chain" id="PRO_5045637478" evidence="1">
    <location>
        <begin position="22"/>
        <end position="581"/>
    </location>
</feature>
<dbReference type="InterPro" id="IPR041662">
    <property type="entry name" value="SusD-like_2"/>
</dbReference>
<proteinExistence type="predicted"/>
<dbReference type="SUPFAM" id="SSF48452">
    <property type="entry name" value="TPR-like"/>
    <property type="match status" value="1"/>
</dbReference>
<dbReference type="Pfam" id="PF12771">
    <property type="entry name" value="SusD-like_2"/>
    <property type="match status" value="2"/>
</dbReference>
<keyword evidence="1" id="KW-0732">Signal</keyword>
<sequence length="581" mass="65393">MKIFNKYILVGLLAVTSFSCTDDFDQMNTNPNSPSADNPATEAVLASCMRKAFHEDRYEFWRGVVLHAERFAGHVDGGYKGGWWAPGNSYDYHEGWTAAAWDSYNSSSFVNHYGGALFANTNVLLEYYEQNPEDEFAKEFTGICHVLRSFQFLKITDLFGDAPYSEHGNIDIPTPKFDAQKDIYDDIEAKLKMAVEDYLAADVNIGTMSDYDLVYGGDVSKWRKFANSLRLRMALRRSNADADGAKTILADIVKYPLLEGNDDNVMVERTQSSTDLHNQYYGFFKTWPGSMPNGEYQWDGYNLSWGPGPGAFIPAREIVEVMKGSALFASQVKEGGSSTDDINALSGIYDPRLDKYFMKPFGKEGHEHKGRPGRAEYFLKDGVITNIQNDDVEGEVHNYSWMHPSIWYDGGTWSPVSLDYAEVCLALAEAVNRNLVSYGQSDAEWLKAGLEASCEKWGAEVGTFADDVVAKFNSGDADDKEAIIATERWVSAYTMPHQAFSILRRTGHPEFVYLDKDMTITGTWVNPDGATEERTIEKYAQGSTNFKLPQRMRVPESEVAINDNVPEESKDMMNKVWWANY</sequence>
<keyword evidence="2" id="KW-0449">Lipoprotein</keyword>
<accession>A0ABS1HFE7</accession>
<dbReference type="Gene3D" id="1.25.40.390">
    <property type="match status" value="2"/>
</dbReference>
<dbReference type="EMBL" id="JAENRR010000005">
    <property type="protein sequence ID" value="MBK3516392.1"/>
    <property type="molecule type" value="Genomic_DNA"/>
</dbReference>
<dbReference type="Proteomes" id="UP000605676">
    <property type="component" value="Unassembled WGS sequence"/>
</dbReference>
<protein>
    <submittedName>
        <fullName evidence="2">SusD/RagB family nutrient-binding outer membrane lipoprotein</fullName>
    </submittedName>
</protein>
<evidence type="ECO:0000313" key="3">
    <source>
        <dbReference type="Proteomes" id="UP000605676"/>
    </source>
</evidence>
<name>A0ABS1HFE7_9BACT</name>
<evidence type="ECO:0000256" key="1">
    <source>
        <dbReference type="SAM" id="SignalP"/>
    </source>
</evidence>
<reference evidence="2 3" key="1">
    <citation type="submission" date="2021-01" db="EMBL/GenBank/DDBJ databases">
        <title>Carboxyliciviraga sp.nov., isolated from coastal sediments.</title>
        <authorList>
            <person name="Lu D."/>
            <person name="Zhang T."/>
        </authorList>
    </citation>
    <scope>NUCLEOTIDE SEQUENCE [LARGE SCALE GENOMIC DNA]</scope>
    <source>
        <strain evidence="2 3">N1Y132</strain>
    </source>
</reference>
<dbReference type="PROSITE" id="PS51257">
    <property type="entry name" value="PROKAR_LIPOPROTEIN"/>
    <property type="match status" value="1"/>
</dbReference>
<organism evidence="2 3">
    <name type="scientific">Carboxylicivirga marina</name>
    <dbReference type="NCBI Taxonomy" id="2800988"/>
    <lineage>
        <taxon>Bacteria</taxon>
        <taxon>Pseudomonadati</taxon>
        <taxon>Bacteroidota</taxon>
        <taxon>Bacteroidia</taxon>
        <taxon>Marinilabiliales</taxon>
        <taxon>Marinilabiliaceae</taxon>
        <taxon>Carboxylicivirga</taxon>
    </lineage>
</organism>
<dbReference type="RefSeq" id="WP_200463615.1">
    <property type="nucleotide sequence ID" value="NZ_JAENRR010000005.1"/>
</dbReference>
<gene>
    <name evidence="2" type="ORF">JIV24_03500</name>
</gene>
<keyword evidence="3" id="KW-1185">Reference proteome</keyword>
<evidence type="ECO:0000313" key="2">
    <source>
        <dbReference type="EMBL" id="MBK3516392.1"/>
    </source>
</evidence>
<dbReference type="InterPro" id="IPR011990">
    <property type="entry name" value="TPR-like_helical_dom_sf"/>
</dbReference>